<feature type="transmembrane region" description="Helical" evidence="12">
    <location>
        <begin position="685"/>
        <end position="704"/>
    </location>
</feature>
<feature type="transmembrane region" description="Helical" evidence="12">
    <location>
        <begin position="334"/>
        <end position="354"/>
    </location>
</feature>
<feature type="transmembrane region" description="Helical" evidence="12">
    <location>
        <begin position="1058"/>
        <end position="1078"/>
    </location>
</feature>
<feature type="transmembrane region" description="Helical" evidence="12">
    <location>
        <begin position="291"/>
        <end position="314"/>
    </location>
</feature>
<feature type="transmembrane region" description="Helical" evidence="12">
    <location>
        <begin position="955"/>
        <end position="977"/>
    </location>
</feature>
<feature type="transmembrane region" description="Helical" evidence="12">
    <location>
        <begin position="998"/>
        <end position="1018"/>
    </location>
</feature>
<evidence type="ECO:0000256" key="8">
    <source>
        <dbReference type="ARBA" id="ARBA00023065"/>
    </source>
</evidence>
<keyword evidence="7" id="KW-0915">Sodium</keyword>
<feature type="transmembrane region" description="Helical" evidence="12">
    <location>
        <begin position="228"/>
        <end position="254"/>
    </location>
</feature>
<feature type="transmembrane region" description="Helical" evidence="12">
    <location>
        <begin position="110"/>
        <end position="129"/>
    </location>
</feature>
<evidence type="ECO:0000256" key="10">
    <source>
        <dbReference type="ARBA" id="ARBA00023201"/>
    </source>
</evidence>
<keyword evidence="6 12" id="KW-1133">Transmembrane helix</keyword>
<keyword evidence="5 12" id="KW-0812">Transmembrane</keyword>
<feature type="region of interest" description="Disordered" evidence="11">
    <location>
        <begin position="1242"/>
        <end position="1276"/>
    </location>
</feature>
<dbReference type="NCBIfam" id="TIGR00813">
    <property type="entry name" value="sss"/>
    <property type="match status" value="2"/>
</dbReference>
<feature type="transmembrane region" description="Helical" evidence="12">
    <location>
        <begin position="646"/>
        <end position="665"/>
    </location>
</feature>
<feature type="transmembrane region" description="Helical" evidence="12">
    <location>
        <begin position="716"/>
        <end position="734"/>
    </location>
</feature>
<protein>
    <submittedName>
        <fullName evidence="13">Sodium-dependent multivitamin transporter</fullName>
    </submittedName>
</protein>
<feature type="compositionally biased region" description="Polar residues" evidence="11">
    <location>
        <begin position="1242"/>
        <end position="1255"/>
    </location>
</feature>
<dbReference type="EMBL" id="JH818577">
    <property type="protein sequence ID" value="EKC23835.1"/>
    <property type="molecule type" value="Genomic_DNA"/>
</dbReference>
<dbReference type="PANTHER" id="PTHR42985:SF40">
    <property type="entry name" value="LD47995P-RELATED"/>
    <property type="match status" value="1"/>
</dbReference>
<dbReference type="HOGENOM" id="CLU_263518_0_0_1"/>
<evidence type="ECO:0000256" key="12">
    <source>
        <dbReference type="SAM" id="Phobius"/>
    </source>
</evidence>
<feature type="transmembrane region" description="Helical" evidence="12">
    <location>
        <begin position="360"/>
        <end position="382"/>
    </location>
</feature>
<feature type="transmembrane region" description="Helical" evidence="12">
    <location>
        <begin position="35"/>
        <end position="56"/>
    </location>
</feature>
<dbReference type="InterPro" id="IPR038377">
    <property type="entry name" value="Na/Glc_symporter_sf"/>
</dbReference>
<gene>
    <name evidence="13" type="ORF">CGI_10020218</name>
</gene>
<dbReference type="GO" id="GO:0005886">
    <property type="term" value="C:plasma membrane"/>
    <property type="evidence" value="ECO:0007669"/>
    <property type="project" value="UniProtKB-SubCell"/>
</dbReference>
<evidence type="ECO:0000256" key="5">
    <source>
        <dbReference type="ARBA" id="ARBA00022692"/>
    </source>
</evidence>
<feature type="transmembrane region" description="Helical" evidence="12">
    <location>
        <begin position="1024"/>
        <end position="1046"/>
    </location>
</feature>
<evidence type="ECO:0000256" key="3">
    <source>
        <dbReference type="ARBA" id="ARBA00022448"/>
    </source>
</evidence>
<evidence type="ECO:0000256" key="2">
    <source>
        <dbReference type="ARBA" id="ARBA00006434"/>
    </source>
</evidence>
<dbReference type="InterPro" id="IPR001734">
    <property type="entry name" value="Na/solute_symporter"/>
</dbReference>
<feature type="transmembrane region" description="Helical" evidence="12">
    <location>
        <begin position="741"/>
        <end position="766"/>
    </location>
</feature>
<evidence type="ECO:0000256" key="11">
    <source>
        <dbReference type="SAM" id="MobiDB-lite"/>
    </source>
</evidence>
<dbReference type="GO" id="GO:0015293">
    <property type="term" value="F:symporter activity"/>
    <property type="evidence" value="ECO:0007669"/>
    <property type="project" value="TreeGrafter"/>
</dbReference>
<keyword evidence="9 12" id="KW-0472">Membrane</keyword>
<sequence length="1276" mass="139782">MAVLPVAISLLVSFESSIMMLGTPAEIYRYGIQWIWSNVGFFIANLLAVKVMVPLLHPLKLTSANEYLELRFKSHAVRLLGTSLGMINYVLYMGIVLYGPALALEAVTNFPIYYSILIVAFAAVIYTSIGGIKAVIWTDVFQFVVMFSGILAFIIKGTIEIGGVANTWKIANENGRLNWFNFDLDPRTRHTFWSLFFGSLVRGIFLVFNQSSVQRISSTPTLNDAKKVLYFTTPGFLVTIFLAVIEGVIAYSYYHVIRCDPLASKTIRNSNQIVPAMVMSMFGNTPGMPGLFIASLFSASLSTLSSGLSSMSALVWQDFVRPHTKPMSEFKATVIAKMSVVCLGCLTIAVAFMVSTIGGTLVQITGTVLSTIGSPLSGLYLLGCFCPWVNSKGAIFSVVSGVAIVGWIATGMSVSKGIKRTPPLPPAPTDMCFQSSVINSSDWMTTTSMFSANVTSDPSVFAEPVEPEGLDQLYSISYLLLGVIGLVNSIVSGTIVSFITGRTKPEDSDPRYLISLTDELFPFLPEWFRKPIRCGYNYDRMKVYEEKGYDEKDLKQGKINNFANITITVQSDKHDLEKVNGVGEIIIDAPDESVEESEQPTSKTPLLESGIDHQEREPIAQNDEEESLQTNAIHELKVQNFGVADYIVFVLTIIVSLAIGIYYALSGGRQKTTSEFLVGNRKMSFLPVAISLVVSFESSIMMLGTPAEIYQNGIQWFWADIGFFCANVFSYLELRFKSHALRLLATSIGMLDYVMYMGIVLFGPALALEAVTGFPMPYSILIVAVASVIYTSIGGLKAVIWTDVFQFTVMFTGIFAVIIKGTIHVGGISKTWNIANENGRLNWFNFEFDPRTRHTFWNLFGSSLIRGLLFSFNQSSVQRISSTPTVSAAKKVMYLSAPGFVITIFMGVVEGIIAYSYYHTIRCDPLESKGIRNSNQIIPAMIMSMFEDIPGMPGLFIASLFSASLSTLSSGLSSISAQMWQDFVRPHTKPMSEFRATLIAKLTVVVFGCIAVAVAFLVSTFGGTLIQITGTINYAIGGPLLGLYFLGCFCPWVNAKGAIFSCVSGMAIVGWIAAGMTVSKGIKKTAPLPPAPTDMCFQSSVVNSSEWMTTSMFSANVTTYPSVFVKHMEPQGLDQLYSISYTLLGVIGFLNSVITGTIASFITGRTKPEESDPRYLISLVVQKTTSIRVYKEKEFSEIDLKQGKIRNFANVSIVVSSEENHKGINSVGEFIVDEPEELLLRSQTDGNNVSPSSAPLLQGVGSMYEEQETTDRAGTL</sequence>
<dbReference type="PROSITE" id="PS50283">
    <property type="entry name" value="NA_SOLUT_SYMP_3"/>
    <property type="match status" value="2"/>
</dbReference>
<evidence type="ECO:0000256" key="4">
    <source>
        <dbReference type="ARBA" id="ARBA00022475"/>
    </source>
</evidence>
<name>K1Q4M4_MAGGI</name>
<keyword evidence="4" id="KW-1003">Cell membrane</keyword>
<accession>K1Q4M4</accession>
<comment type="similarity">
    <text evidence="2">Belongs to the sodium:solute symporter (SSF) (TC 2.A.21) family.</text>
</comment>
<keyword evidence="8" id="KW-0406">Ion transport</keyword>
<feature type="transmembrane region" description="Helical" evidence="12">
    <location>
        <begin position="778"/>
        <end position="800"/>
    </location>
</feature>
<dbReference type="InterPro" id="IPR051163">
    <property type="entry name" value="Sodium:Solute_Symporter_SSF"/>
</dbReference>
<dbReference type="GO" id="GO:0006814">
    <property type="term" value="P:sodium ion transport"/>
    <property type="evidence" value="ECO:0007669"/>
    <property type="project" value="UniProtKB-KW"/>
</dbReference>
<feature type="transmembrane region" description="Helical" evidence="12">
    <location>
        <begin position="807"/>
        <end position="835"/>
    </location>
</feature>
<dbReference type="InParanoid" id="K1Q4M4"/>
<comment type="subcellular location">
    <subcellularLocation>
        <location evidence="1">Cell membrane</location>
        <topology evidence="1">Multi-pass membrane protein</topology>
    </subcellularLocation>
</comment>
<reference evidence="13" key="1">
    <citation type="journal article" date="2012" name="Nature">
        <title>The oyster genome reveals stress adaptation and complexity of shell formation.</title>
        <authorList>
            <person name="Zhang G."/>
            <person name="Fang X."/>
            <person name="Guo X."/>
            <person name="Li L."/>
            <person name="Luo R."/>
            <person name="Xu F."/>
            <person name="Yang P."/>
            <person name="Zhang L."/>
            <person name="Wang X."/>
            <person name="Qi H."/>
            <person name="Xiong Z."/>
            <person name="Que H."/>
            <person name="Xie Y."/>
            <person name="Holland P.W."/>
            <person name="Paps J."/>
            <person name="Zhu Y."/>
            <person name="Wu F."/>
            <person name="Chen Y."/>
            <person name="Wang J."/>
            <person name="Peng C."/>
            <person name="Meng J."/>
            <person name="Yang L."/>
            <person name="Liu J."/>
            <person name="Wen B."/>
            <person name="Zhang N."/>
            <person name="Huang Z."/>
            <person name="Zhu Q."/>
            <person name="Feng Y."/>
            <person name="Mount A."/>
            <person name="Hedgecock D."/>
            <person name="Xu Z."/>
            <person name="Liu Y."/>
            <person name="Domazet-Loso T."/>
            <person name="Du Y."/>
            <person name="Sun X."/>
            <person name="Zhang S."/>
            <person name="Liu B."/>
            <person name="Cheng P."/>
            <person name="Jiang X."/>
            <person name="Li J."/>
            <person name="Fan D."/>
            <person name="Wang W."/>
            <person name="Fu W."/>
            <person name="Wang T."/>
            <person name="Wang B."/>
            <person name="Zhang J."/>
            <person name="Peng Z."/>
            <person name="Li Y."/>
            <person name="Li N."/>
            <person name="Wang J."/>
            <person name="Chen M."/>
            <person name="He Y."/>
            <person name="Tan F."/>
            <person name="Song X."/>
            <person name="Zheng Q."/>
            <person name="Huang R."/>
            <person name="Yang H."/>
            <person name="Du X."/>
            <person name="Chen L."/>
            <person name="Yang M."/>
            <person name="Gaffney P.M."/>
            <person name="Wang S."/>
            <person name="Luo L."/>
            <person name="She Z."/>
            <person name="Ming Y."/>
            <person name="Huang W."/>
            <person name="Zhang S."/>
            <person name="Huang B."/>
            <person name="Zhang Y."/>
            <person name="Qu T."/>
            <person name="Ni P."/>
            <person name="Miao G."/>
            <person name="Wang J."/>
            <person name="Wang Q."/>
            <person name="Steinberg C.E."/>
            <person name="Wang H."/>
            <person name="Li N."/>
            <person name="Qian L."/>
            <person name="Zhang G."/>
            <person name="Li Y."/>
            <person name="Yang H."/>
            <person name="Liu X."/>
            <person name="Wang J."/>
            <person name="Yin Y."/>
            <person name="Wang J."/>
        </authorList>
    </citation>
    <scope>NUCLEOTIDE SEQUENCE [LARGE SCALE GENOMIC DNA]</scope>
    <source>
        <strain evidence="13">05x7-T-G4-1.051#20</strain>
    </source>
</reference>
<evidence type="ECO:0000256" key="6">
    <source>
        <dbReference type="ARBA" id="ARBA00022989"/>
    </source>
</evidence>
<evidence type="ECO:0000313" key="13">
    <source>
        <dbReference type="EMBL" id="EKC23835.1"/>
    </source>
</evidence>
<feature type="transmembrane region" description="Helical" evidence="12">
    <location>
        <begin position="77"/>
        <end position="98"/>
    </location>
</feature>
<evidence type="ECO:0000256" key="7">
    <source>
        <dbReference type="ARBA" id="ARBA00023053"/>
    </source>
</evidence>
<feature type="transmembrane region" description="Helical" evidence="12">
    <location>
        <begin position="394"/>
        <end position="414"/>
    </location>
</feature>
<feature type="transmembrane region" description="Helical" evidence="12">
    <location>
        <begin position="1139"/>
        <end position="1162"/>
    </location>
</feature>
<keyword evidence="3" id="KW-0813">Transport</keyword>
<dbReference type="Gene3D" id="1.20.1730.10">
    <property type="entry name" value="Sodium/glucose cotransporter"/>
    <property type="match status" value="2"/>
</dbReference>
<dbReference type="PANTHER" id="PTHR42985">
    <property type="entry name" value="SODIUM-COUPLED MONOCARBOXYLATE TRANSPORTER"/>
    <property type="match status" value="1"/>
</dbReference>
<proteinExistence type="inferred from homology"/>
<keyword evidence="10" id="KW-0739">Sodium transport</keyword>
<feature type="region of interest" description="Disordered" evidence="11">
    <location>
        <begin position="590"/>
        <end position="609"/>
    </location>
</feature>
<feature type="transmembrane region" description="Helical" evidence="12">
    <location>
        <begin position="892"/>
        <end position="918"/>
    </location>
</feature>
<evidence type="ECO:0000256" key="1">
    <source>
        <dbReference type="ARBA" id="ARBA00004651"/>
    </source>
</evidence>
<feature type="transmembrane region" description="Helical" evidence="12">
    <location>
        <begin position="136"/>
        <end position="155"/>
    </location>
</feature>
<dbReference type="AlphaFoldDB" id="K1Q4M4"/>
<organism evidence="13">
    <name type="scientific">Magallana gigas</name>
    <name type="common">Pacific oyster</name>
    <name type="synonym">Crassostrea gigas</name>
    <dbReference type="NCBI Taxonomy" id="29159"/>
    <lineage>
        <taxon>Eukaryota</taxon>
        <taxon>Metazoa</taxon>
        <taxon>Spiralia</taxon>
        <taxon>Lophotrochozoa</taxon>
        <taxon>Mollusca</taxon>
        <taxon>Bivalvia</taxon>
        <taxon>Autobranchia</taxon>
        <taxon>Pteriomorphia</taxon>
        <taxon>Ostreida</taxon>
        <taxon>Ostreoidea</taxon>
        <taxon>Ostreidae</taxon>
        <taxon>Magallana</taxon>
    </lineage>
</organism>
<evidence type="ECO:0000256" key="9">
    <source>
        <dbReference type="ARBA" id="ARBA00023136"/>
    </source>
</evidence>
<feature type="transmembrane region" description="Helical" evidence="12">
    <location>
        <begin position="190"/>
        <end position="208"/>
    </location>
</feature>
<dbReference type="Pfam" id="PF00474">
    <property type="entry name" value="SSF"/>
    <property type="match status" value="2"/>
</dbReference>